<evidence type="ECO:0000313" key="3">
    <source>
        <dbReference type="Proteomes" id="UP001551658"/>
    </source>
</evidence>
<organism evidence="2 3">
    <name type="scientific">Nocardia fusca</name>
    <dbReference type="NCBI Taxonomy" id="941183"/>
    <lineage>
        <taxon>Bacteria</taxon>
        <taxon>Bacillati</taxon>
        <taxon>Actinomycetota</taxon>
        <taxon>Actinomycetes</taxon>
        <taxon>Mycobacteriales</taxon>
        <taxon>Nocardiaceae</taxon>
        <taxon>Nocardia</taxon>
    </lineage>
</organism>
<protein>
    <submittedName>
        <fullName evidence="2">Uncharacterized protein</fullName>
    </submittedName>
</protein>
<feature type="compositionally biased region" description="Polar residues" evidence="1">
    <location>
        <begin position="307"/>
        <end position="318"/>
    </location>
</feature>
<keyword evidence="3" id="KW-1185">Reference proteome</keyword>
<feature type="region of interest" description="Disordered" evidence="1">
    <location>
        <begin position="187"/>
        <end position="328"/>
    </location>
</feature>
<comment type="caution">
    <text evidence="2">The sequence shown here is derived from an EMBL/GenBank/DDBJ whole genome shotgun (WGS) entry which is preliminary data.</text>
</comment>
<name>A0ABV3FI83_9NOCA</name>
<feature type="region of interest" description="Disordered" evidence="1">
    <location>
        <begin position="380"/>
        <end position="406"/>
    </location>
</feature>
<evidence type="ECO:0000313" key="2">
    <source>
        <dbReference type="EMBL" id="MEV0367414.1"/>
    </source>
</evidence>
<sequence length="533" mass="56066">MPDQNAPGYPDEFKFSPLIESYYRGLPQALRGYWDAFGSGSVADMPLKPATRGVEGTASARIRNYEAVAAQLERRFQDLQEMDRRMADLVRRSLAATRAGRERVEAAIQRINADAGMVPIGKSKGDHILDYAPAGLDRADRAVVDTTRAHREQARMSGELVRRLVEMTPSPEAAPAIPMLFAPAPAPAPTDALAPGAGPPDRSRGWANGSGAGEAPVHRGHRDTSTSHPTDSVTASSAESVPHTPTDVRRSSAQDPGPAPRNSLPGTAPDTTGRADRDPSTVVGGTTSAAPGAFTGGRSVVPFMLSATGSSTPWSSRTGARPESDQARAAFRGKRIEAGTMGRQHASSTEDAPMAYILPDGRTQYVSPFVAEVLDTAFGRRPTTNARPASTGPSNTVSAGTQRETDPVRTGDLAVWARGSAVVVVFGTGDNRSYEVIIDGRLQPLSDGMSEIPEKLGPFTGFSRLHGPGSDAGVAGPPVKDGQPPRSGSGERRQVDTAVPARTQRYRAPETVRGTDAVSAKKPADGEGVVVNG</sequence>
<feature type="compositionally biased region" description="Polar residues" evidence="1">
    <location>
        <begin position="226"/>
        <end position="239"/>
    </location>
</feature>
<reference evidence="2 3" key="1">
    <citation type="submission" date="2024-06" db="EMBL/GenBank/DDBJ databases">
        <title>The Natural Products Discovery Center: Release of the First 8490 Sequenced Strains for Exploring Actinobacteria Biosynthetic Diversity.</title>
        <authorList>
            <person name="Kalkreuter E."/>
            <person name="Kautsar S.A."/>
            <person name="Yang D."/>
            <person name="Bader C.D."/>
            <person name="Teijaro C.N."/>
            <person name="Fluegel L."/>
            <person name="Davis C.M."/>
            <person name="Simpson J.R."/>
            <person name="Lauterbach L."/>
            <person name="Steele A.D."/>
            <person name="Gui C."/>
            <person name="Meng S."/>
            <person name="Li G."/>
            <person name="Viehrig K."/>
            <person name="Ye F."/>
            <person name="Su P."/>
            <person name="Kiefer A.F."/>
            <person name="Nichols A."/>
            <person name="Cepeda A.J."/>
            <person name="Yan W."/>
            <person name="Fan B."/>
            <person name="Jiang Y."/>
            <person name="Adhikari A."/>
            <person name="Zheng C.-J."/>
            <person name="Schuster L."/>
            <person name="Cowan T.M."/>
            <person name="Smanski M.J."/>
            <person name="Chevrette M.G."/>
            <person name="De Carvalho L.P.S."/>
            <person name="Shen B."/>
        </authorList>
    </citation>
    <scope>NUCLEOTIDE SEQUENCE [LARGE SCALE GENOMIC DNA]</scope>
    <source>
        <strain evidence="2 3">NPDC050671</strain>
    </source>
</reference>
<dbReference type="RefSeq" id="WP_357986913.1">
    <property type="nucleotide sequence ID" value="NZ_JBFAIH010000030.1"/>
</dbReference>
<evidence type="ECO:0000256" key="1">
    <source>
        <dbReference type="SAM" id="MobiDB-lite"/>
    </source>
</evidence>
<feature type="region of interest" description="Disordered" evidence="1">
    <location>
        <begin position="466"/>
        <end position="533"/>
    </location>
</feature>
<dbReference type="Proteomes" id="UP001551658">
    <property type="component" value="Unassembled WGS sequence"/>
</dbReference>
<proteinExistence type="predicted"/>
<feature type="compositionally biased region" description="Polar residues" evidence="1">
    <location>
        <begin position="382"/>
        <end position="402"/>
    </location>
</feature>
<gene>
    <name evidence="2" type="ORF">AB0H72_32490</name>
</gene>
<accession>A0ABV3FI83</accession>
<dbReference type="EMBL" id="JBFAIH010000030">
    <property type="protein sequence ID" value="MEV0367414.1"/>
    <property type="molecule type" value="Genomic_DNA"/>
</dbReference>
<feature type="compositionally biased region" description="Low complexity" evidence="1">
    <location>
        <begin position="187"/>
        <end position="200"/>
    </location>
</feature>